<dbReference type="GO" id="GO:0005737">
    <property type="term" value="C:cytoplasm"/>
    <property type="evidence" value="ECO:0007669"/>
    <property type="project" value="TreeGrafter"/>
</dbReference>
<proteinExistence type="inferred from homology"/>
<keyword evidence="3 4" id="KW-0119">Carbohydrate metabolism</keyword>
<dbReference type="GO" id="GO:0005975">
    <property type="term" value="P:carbohydrate metabolic process"/>
    <property type="evidence" value="ECO:0007669"/>
    <property type="project" value="InterPro"/>
</dbReference>
<dbReference type="GO" id="GO:0004342">
    <property type="term" value="F:glucosamine-6-phosphate deaminase activity"/>
    <property type="evidence" value="ECO:0007669"/>
    <property type="project" value="UniProtKB-UniRule"/>
</dbReference>
<feature type="active site" description="Proton acceptor; for enolization step" evidence="4">
    <location>
        <position position="67"/>
    </location>
</feature>
<comment type="catalytic activity">
    <reaction evidence="1 4">
        <text>alpha-D-glucosamine 6-phosphate + H2O = beta-D-fructose 6-phosphate + NH4(+)</text>
        <dbReference type="Rhea" id="RHEA:12172"/>
        <dbReference type="ChEBI" id="CHEBI:15377"/>
        <dbReference type="ChEBI" id="CHEBI:28938"/>
        <dbReference type="ChEBI" id="CHEBI:57634"/>
        <dbReference type="ChEBI" id="CHEBI:75989"/>
        <dbReference type="EC" id="3.5.99.6"/>
    </reaction>
</comment>
<dbReference type="UniPathway" id="UPA00629">
    <property type="reaction ID" value="UER00684"/>
</dbReference>
<keyword evidence="2 4" id="KW-0378">Hydrolase</keyword>
<feature type="active site" description="For ring-opening step" evidence="4">
    <location>
        <position position="143"/>
    </location>
</feature>
<dbReference type="PROSITE" id="PS01161">
    <property type="entry name" value="GLC_GALNAC_ISOMERASE"/>
    <property type="match status" value="1"/>
</dbReference>
<evidence type="ECO:0000256" key="3">
    <source>
        <dbReference type="ARBA" id="ARBA00023277"/>
    </source>
</evidence>
<protein>
    <recommendedName>
        <fullName evidence="4">Glucosamine-6-phosphate deaminase</fullName>
        <ecNumber evidence="4">3.5.99.6</ecNumber>
    </recommendedName>
    <alternativeName>
        <fullName evidence="4">GlcN6P deaminase</fullName>
        <shortName evidence="4">GNPDA</shortName>
    </alternativeName>
    <alternativeName>
        <fullName evidence="4">Glucosamine-6-phosphate isomerase</fullName>
    </alternativeName>
</protein>
<dbReference type="PANTHER" id="PTHR11280:SF5">
    <property type="entry name" value="GLUCOSAMINE-6-PHOSPHATE ISOMERASE"/>
    <property type="match status" value="1"/>
</dbReference>
<dbReference type="EC" id="3.5.99.6" evidence="4"/>
<evidence type="ECO:0000313" key="7">
    <source>
        <dbReference type="Proteomes" id="UP000198660"/>
    </source>
</evidence>
<evidence type="ECO:0000256" key="2">
    <source>
        <dbReference type="ARBA" id="ARBA00022801"/>
    </source>
</evidence>
<accession>A0A1I6SVT2</accession>
<dbReference type="GO" id="GO:0006043">
    <property type="term" value="P:glucosamine catabolic process"/>
    <property type="evidence" value="ECO:0007669"/>
    <property type="project" value="TreeGrafter"/>
</dbReference>
<name>A0A1I6SVT2_9BACL</name>
<dbReference type="OrthoDB" id="9791139at2"/>
<comment type="caution">
    <text evidence="4">Lacks conserved residue(s) required for the propagation of feature annotation.</text>
</comment>
<dbReference type="SUPFAM" id="SSF100950">
    <property type="entry name" value="NagB/RpiA/CoA transferase-like"/>
    <property type="match status" value="1"/>
</dbReference>
<dbReference type="GO" id="GO:0006046">
    <property type="term" value="P:N-acetylglucosamine catabolic process"/>
    <property type="evidence" value="ECO:0007669"/>
    <property type="project" value="UniProtKB-UniRule"/>
</dbReference>
<dbReference type="GO" id="GO:0042802">
    <property type="term" value="F:identical protein binding"/>
    <property type="evidence" value="ECO:0007669"/>
    <property type="project" value="TreeGrafter"/>
</dbReference>
<comment type="function">
    <text evidence="4">Catalyzes the reversible isomerization-deamination of glucosamine 6-phosphate (GlcN6P) to form fructose 6-phosphate (Fru6P) and ammonium ion.</text>
</comment>
<dbReference type="Gene3D" id="3.40.50.1360">
    <property type="match status" value="1"/>
</dbReference>
<keyword evidence="7" id="KW-1185">Reference proteome</keyword>
<comment type="pathway">
    <text evidence="4">Amino-sugar metabolism; N-acetylneuraminate degradation; D-fructose 6-phosphate from N-acetylneuraminate: step 5/5.</text>
</comment>
<reference evidence="7" key="1">
    <citation type="submission" date="2016-10" db="EMBL/GenBank/DDBJ databases">
        <authorList>
            <person name="Varghese N."/>
            <person name="Submissions S."/>
        </authorList>
    </citation>
    <scope>NUCLEOTIDE SEQUENCE [LARGE SCALE GENOMIC DNA]</scope>
    <source>
        <strain evidence="7">DSM 45789</strain>
    </source>
</reference>
<dbReference type="Proteomes" id="UP000198660">
    <property type="component" value="Unassembled WGS sequence"/>
</dbReference>
<dbReference type="FunFam" id="3.40.50.1360:FF:000003">
    <property type="entry name" value="Glucosamine-6-phosphate deaminase"/>
    <property type="match status" value="1"/>
</dbReference>
<gene>
    <name evidence="4" type="primary">nagB</name>
    <name evidence="6" type="ORF">SAMN05444972_10874</name>
</gene>
<dbReference type="EMBL" id="FPAA01000008">
    <property type="protein sequence ID" value="SFS81010.1"/>
    <property type="molecule type" value="Genomic_DNA"/>
</dbReference>
<dbReference type="InterPro" id="IPR037171">
    <property type="entry name" value="NagB/RpiA_transferase-like"/>
</dbReference>
<dbReference type="CDD" id="cd01399">
    <property type="entry name" value="GlcN6P_deaminase"/>
    <property type="match status" value="1"/>
</dbReference>
<dbReference type="Pfam" id="PF01182">
    <property type="entry name" value="Glucosamine_iso"/>
    <property type="match status" value="1"/>
</dbReference>
<evidence type="ECO:0000259" key="5">
    <source>
        <dbReference type="Pfam" id="PF01182"/>
    </source>
</evidence>
<sequence>MEVLEVANYEEMSMTATRILLNKMNHTQKVTLGLATGATPRGMYQMLVASHQEKGVSFRNVQTVNLDEYVGLERHHPSSYHTYMAMHFFRWIDIDRSHTHLPNGKAEDLTLECFRYEDLIHHMGGVDLQVLGLGRNGHIGFNEPGTSFHARTHVVELARSTRRANARYFAREDEVPSRAITMGIATILESREIVLLASGSGKSEAITRLLEGKIQHQFPATALLEHPKVTMIVDREALIRQ</sequence>
<dbReference type="NCBIfam" id="TIGR00502">
    <property type="entry name" value="nagB"/>
    <property type="match status" value="1"/>
</dbReference>
<dbReference type="RefSeq" id="WP_091837547.1">
    <property type="nucleotide sequence ID" value="NZ_FPAA01000008.1"/>
</dbReference>
<dbReference type="InterPro" id="IPR018321">
    <property type="entry name" value="Glucosamine6P_isomerase_CS"/>
</dbReference>
<dbReference type="InterPro" id="IPR004547">
    <property type="entry name" value="Glucosamine6P_isomerase"/>
</dbReference>
<organism evidence="6 7">
    <name type="scientific">Marininema halotolerans</name>
    <dbReference type="NCBI Taxonomy" id="1155944"/>
    <lineage>
        <taxon>Bacteria</taxon>
        <taxon>Bacillati</taxon>
        <taxon>Bacillota</taxon>
        <taxon>Bacilli</taxon>
        <taxon>Bacillales</taxon>
        <taxon>Thermoactinomycetaceae</taxon>
        <taxon>Marininema</taxon>
    </lineage>
</organism>
<comment type="similarity">
    <text evidence="4">Belongs to the glucosamine/galactosamine-6-phosphate isomerase family. NagB subfamily.</text>
</comment>
<dbReference type="InterPro" id="IPR006148">
    <property type="entry name" value="Glc/Gal-6P_isomerase"/>
</dbReference>
<dbReference type="AlphaFoldDB" id="A0A1I6SVT2"/>
<feature type="active site" description="Proton acceptor; for ring-opening step" evidence="4">
    <location>
        <position position="138"/>
    </location>
</feature>
<dbReference type="GO" id="GO:0019262">
    <property type="term" value="P:N-acetylneuraminate catabolic process"/>
    <property type="evidence" value="ECO:0007669"/>
    <property type="project" value="UniProtKB-UniRule"/>
</dbReference>
<dbReference type="PANTHER" id="PTHR11280">
    <property type="entry name" value="GLUCOSAMINE-6-PHOSPHATE ISOMERASE"/>
    <property type="match status" value="1"/>
</dbReference>
<evidence type="ECO:0000256" key="1">
    <source>
        <dbReference type="ARBA" id="ARBA00000644"/>
    </source>
</evidence>
<evidence type="ECO:0000313" key="6">
    <source>
        <dbReference type="EMBL" id="SFS81010.1"/>
    </source>
</evidence>
<feature type="domain" description="Glucosamine/galactosamine-6-phosphate isomerase" evidence="5">
    <location>
        <begin position="18"/>
        <end position="224"/>
    </location>
</feature>
<evidence type="ECO:0000256" key="4">
    <source>
        <dbReference type="HAMAP-Rule" id="MF_01241"/>
    </source>
</evidence>
<feature type="active site" description="For ring-opening step" evidence="4">
    <location>
        <position position="136"/>
    </location>
</feature>
<dbReference type="HAMAP" id="MF_01241">
    <property type="entry name" value="GlcN6P_deamin"/>
    <property type="match status" value="1"/>
</dbReference>